<dbReference type="AlphaFoldDB" id="A0A0F5LQ51"/>
<dbReference type="SFLD" id="SFLDS00003">
    <property type="entry name" value="Haloacid_Dehalogenase"/>
    <property type="match status" value="1"/>
</dbReference>
<evidence type="ECO:0000313" key="3">
    <source>
        <dbReference type="Proteomes" id="UP000033608"/>
    </source>
</evidence>
<protein>
    <submittedName>
        <fullName evidence="1">HAD family hydrolase</fullName>
    </submittedName>
    <submittedName>
        <fullName evidence="2">Phosphoglycolate phosphatase</fullName>
    </submittedName>
</protein>
<organism evidence="1 3">
    <name type="scientific">Devosia limi DSM 17137</name>
    <dbReference type="NCBI Taxonomy" id="1121477"/>
    <lineage>
        <taxon>Bacteria</taxon>
        <taxon>Pseudomonadati</taxon>
        <taxon>Pseudomonadota</taxon>
        <taxon>Alphaproteobacteria</taxon>
        <taxon>Hyphomicrobiales</taxon>
        <taxon>Devosiaceae</taxon>
        <taxon>Devosia</taxon>
    </lineage>
</organism>
<dbReference type="STRING" id="1121477.SAMN02745223_00929"/>
<evidence type="ECO:0000313" key="2">
    <source>
        <dbReference type="EMBL" id="SHE69755.1"/>
    </source>
</evidence>
<dbReference type="InterPro" id="IPR050155">
    <property type="entry name" value="HAD-like_hydrolase_sf"/>
</dbReference>
<keyword evidence="1" id="KW-0378">Hydrolase</keyword>
<dbReference type="PATRIC" id="fig|1121477.3.peg.3974"/>
<dbReference type="Proteomes" id="UP000184533">
    <property type="component" value="Unassembled WGS sequence"/>
</dbReference>
<dbReference type="Gene3D" id="3.40.50.1000">
    <property type="entry name" value="HAD superfamily/HAD-like"/>
    <property type="match status" value="1"/>
</dbReference>
<dbReference type="InterPro" id="IPR036412">
    <property type="entry name" value="HAD-like_sf"/>
</dbReference>
<dbReference type="PANTHER" id="PTHR43434:SF13">
    <property type="entry name" value="PHOSPHOGLYCOLATE PHOSPHATASE"/>
    <property type="match status" value="1"/>
</dbReference>
<dbReference type="InterPro" id="IPR023198">
    <property type="entry name" value="PGP-like_dom2"/>
</dbReference>
<dbReference type="SUPFAM" id="SSF56784">
    <property type="entry name" value="HAD-like"/>
    <property type="match status" value="1"/>
</dbReference>
<dbReference type="GO" id="GO:0005829">
    <property type="term" value="C:cytosol"/>
    <property type="evidence" value="ECO:0007669"/>
    <property type="project" value="TreeGrafter"/>
</dbReference>
<dbReference type="InterPro" id="IPR023214">
    <property type="entry name" value="HAD_sf"/>
</dbReference>
<dbReference type="PANTHER" id="PTHR43434">
    <property type="entry name" value="PHOSPHOGLYCOLATE PHOSPHATASE"/>
    <property type="match status" value="1"/>
</dbReference>
<reference evidence="2 4" key="2">
    <citation type="submission" date="2016-11" db="EMBL/GenBank/DDBJ databases">
        <authorList>
            <person name="Jaros S."/>
            <person name="Januszkiewicz K."/>
            <person name="Wedrychowicz H."/>
        </authorList>
    </citation>
    <scope>NUCLEOTIDE SEQUENCE [LARGE SCALE GENOMIC DNA]</scope>
    <source>
        <strain evidence="2 4">DSM 17137</strain>
    </source>
</reference>
<evidence type="ECO:0000313" key="4">
    <source>
        <dbReference type="Proteomes" id="UP000184533"/>
    </source>
</evidence>
<dbReference type="OrthoDB" id="9793014at2"/>
<gene>
    <name evidence="2" type="ORF">SAMN02745223_00929</name>
    <name evidence="1" type="ORF">VW29_14055</name>
</gene>
<sequence>MPAYSLVIFDFDGTLADSFPWFCSILNQTAEQFDLRPVAPEEIEGLRELGSREVIAHLGVPLWKMPMIASYMRRLATEAATDIQLYPGVAEALEALADAGVRLVIVSSNAEAPIRQVLGPAADLIDHYVCGASLWGKAAKFRKVLSQLGIAPAAAIAIGDELRDIDAARDEGITAGAVTFGFNSAAALRRHNPDFMFDSFDDLRKTLLR</sequence>
<dbReference type="EMBL" id="LAJF01000089">
    <property type="protein sequence ID" value="KKB83792.1"/>
    <property type="molecule type" value="Genomic_DNA"/>
</dbReference>
<dbReference type="RefSeq" id="WP_046135870.1">
    <property type="nucleotide sequence ID" value="NZ_FQVC01000002.1"/>
</dbReference>
<dbReference type="Pfam" id="PF13419">
    <property type="entry name" value="HAD_2"/>
    <property type="match status" value="1"/>
</dbReference>
<dbReference type="InterPro" id="IPR041492">
    <property type="entry name" value="HAD_2"/>
</dbReference>
<proteinExistence type="predicted"/>
<name>A0A0F5LQ51_9HYPH</name>
<keyword evidence="3" id="KW-1185">Reference proteome</keyword>
<evidence type="ECO:0000313" key="1">
    <source>
        <dbReference type="EMBL" id="KKB83792.1"/>
    </source>
</evidence>
<dbReference type="EMBL" id="FQVC01000002">
    <property type="protein sequence ID" value="SHE69755.1"/>
    <property type="molecule type" value="Genomic_DNA"/>
</dbReference>
<accession>A0A0F5LQ51</accession>
<dbReference type="SFLD" id="SFLDG01129">
    <property type="entry name" value="C1.5:_HAD__Beta-PGM__Phosphata"/>
    <property type="match status" value="1"/>
</dbReference>
<dbReference type="GO" id="GO:0008967">
    <property type="term" value="F:phosphoglycolate phosphatase activity"/>
    <property type="evidence" value="ECO:0007669"/>
    <property type="project" value="TreeGrafter"/>
</dbReference>
<dbReference type="Proteomes" id="UP000033608">
    <property type="component" value="Unassembled WGS sequence"/>
</dbReference>
<dbReference type="GO" id="GO:0006281">
    <property type="term" value="P:DNA repair"/>
    <property type="evidence" value="ECO:0007669"/>
    <property type="project" value="TreeGrafter"/>
</dbReference>
<dbReference type="Gene3D" id="1.10.150.240">
    <property type="entry name" value="Putative phosphatase, domain 2"/>
    <property type="match status" value="1"/>
</dbReference>
<reference evidence="1 3" key="1">
    <citation type="submission" date="2015-03" db="EMBL/GenBank/DDBJ databases">
        <authorList>
            <person name="Hassan Y.I."/>
            <person name="Lepp D."/>
            <person name="Zhou T."/>
        </authorList>
    </citation>
    <scope>NUCLEOTIDE SEQUENCE [LARGE SCALE GENOMIC DNA]</scope>
    <source>
        <strain evidence="1 3">DSM 17137</strain>
    </source>
</reference>